<name>A0ACB8SQR2_9AGAM</name>
<sequence>MNPAPPTASSSSSRPPAIEQLLSESRSRRAQITAEIDEADDPLALYDQFVKWTFDKYPQEYLASSGLLELVEEATRRYKDDSSYRSDLRYLKLWSLYASLVDKPVTVFKFVLAREIGTVYALLYEEYALTLERDGRHQAADTVYRAGITRKARPLERLKKRYDDFCRRTSAQPPIPPPNPAVCLPKFKGTPEADVLRRLPLKNHEDAKASTRPPAPVQSVDSAPPPASSSSHSNNPYASMLAPPAPGKRPEKLRIDLPLLFTKDGIEYSMPEVRARSIGLLGKKWGPPPASELIRDVPSSHQAKLGDTTGKPRRNFQVRKSLAGEPTVTINTKEALADVFGMYNSPEKSMRFATVPGSKHAPLRKVEPVTPMAPLSQVRKPSDENAKTPTAFTPFMDENNTRKENTGPAKVRPLFFRPFVDGDSGATSKPPAVTPDGRRALMMKESAVTPASALKSKPDENALGAIFSRVFTPAAKVDLKLHEDVFANDRGATKGTKFVPFVDAHTPFKVFSRPPDENSAVAKPGSFAPFIDSDPPPVPARSGLSHRQPLRAFAPTPVQEVEEDEDKEFAGDDEGVSGQPTTDYHEDDYQSYGAPLGGRFGQFNVMTPITERTFEYTTSSRLSAMDGDHTGVERFAEPEAIEAAERLAAELRKEELDIFPVVEQQWSSRRRAVDDSPSPSFEDESQPSALPDGHASSSTYFREESAALLSATAFVEEKTGTLSLSDAIAVSSAFNPPNPCNPFDPPIISTLLSLLPADHGHHDLWQQEANLLEGLQRFARKRERRPSGNTSSHSDDARTFPVVLADCRFSVYEKLGEGGFGAVFAAKDVSSKKDMDDEDLDDDDDDDEESKRVALKVVRPRNLWEFHVLRKVHSSLPSRLRASVVRPHALYAFRDESFLVLDLCTQGSLLEIINRAPQAGITQQGACLDELLVVFFTIEFLRLLEGLHNAGFIHGDLKIDNCLIRLDDVPGGVSAWSGSYQPSGEGGWSYKGIKVIDFGRTIDTRMFPHKQTFIAEWATDARDCFEMREDRPWTYQADYFGLAGIIFCMLYGKYIEASSVVASPGEPGRYKLSTPFKRYWQTDIWTRLFDILLNPCLVRPNGQLPVSDELAHVRVEMETWLQANCNRSSNTLKGLLKKIERAVVGGD</sequence>
<accession>A0ACB8SQR2</accession>
<keyword evidence="2" id="KW-1185">Reference proteome</keyword>
<protein>
    <submittedName>
        <fullName evidence="1">Uncharacterized protein</fullName>
    </submittedName>
</protein>
<evidence type="ECO:0000313" key="2">
    <source>
        <dbReference type="Proteomes" id="UP000814140"/>
    </source>
</evidence>
<gene>
    <name evidence="1" type="ORF">BV25DRAFT_1811268</name>
</gene>
<proteinExistence type="predicted"/>
<organism evidence="1 2">
    <name type="scientific">Artomyces pyxidatus</name>
    <dbReference type="NCBI Taxonomy" id="48021"/>
    <lineage>
        <taxon>Eukaryota</taxon>
        <taxon>Fungi</taxon>
        <taxon>Dikarya</taxon>
        <taxon>Basidiomycota</taxon>
        <taxon>Agaricomycotina</taxon>
        <taxon>Agaricomycetes</taxon>
        <taxon>Russulales</taxon>
        <taxon>Auriscalpiaceae</taxon>
        <taxon>Artomyces</taxon>
    </lineage>
</organism>
<reference evidence="1" key="2">
    <citation type="journal article" date="2022" name="New Phytol.">
        <title>Evolutionary transition to the ectomycorrhizal habit in the genomes of a hyperdiverse lineage of mushroom-forming fungi.</title>
        <authorList>
            <person name="Looney B."/>
            <person name="Miyauchi S."/>
            <person name="Morin E."/>
            <person name="Drula E."/>
            <person name="Courty P.E."/>
            <person name="Kohler A."/>
            <person name="Kuo A."/>
            <person name="LaButti K."/>
            <person name="Pangilinan J."/>
            <person name="Lipzen A."/>
            <person name="Riley R."/>
            <person name="Andreopoulos W."/>
            <person name="He G."/>
            <person name="Johnson J."/>
            <person name="Nolan M."/>
            <person name="Tritt A."/>
            <person name="Barry K.W."/>
            <person name="Grigoriev I.V."/>
            <person name="Nagy L.G."/>
            <person name="Hibbett D."/>
            <person name="Henrissat B."/>
            <person name="Matheny P.B."/>
            <person name="Labbe J."/>
            <person name="Martin F.M."/>
        </authorList>
    </citation>
    <scope>NUCLEOTIDE SEQUENCE</scope>
    <source>
        <strain evidence="1">HHB10654</strain>
    </source>
</reference>
<reference evidence="1" key="1">
    <citation type="submission" date="2021-03" db="EMBL/GenBank/DDBJ databases">
        <authorList>
            <consortium name="DOE Joint Genome Institute"/>
            <person name="Ahrendt S."/>
            <person name="Looney B.P."/>
            <person name="Miyauchi S."/>
            <person name="Morin E."/>
            <person name="Drula E."/>
            <person name="Courty P.E."/>
            <person name="Chicoki N."/>
            <person name="Fauchery L."/>
            <person name="Kohler A."/>
            <person name="Kuo A."/>
            <person name="Labutti K."/>
            <person name="Pangilinan J."/>
            <person name="Lipzen A."/>
            <person name="Riley R."/>
            <person name="Andreopoulos W."/>
            <person name="He G."/>
            <person name="Johnson J."/>
            <person name="Barry K.W."/>
            <person name="Grigoriev I.V."/>
            <person name="Nagy L."/>
            <person name="Hibbett D."/>
            <person name="Henrissat B."/>
            <person name="Matheny P.B."/>
            <person name="Labbe J."/>
            <person name="Martin F."/>
        </authorList>
    </citation>
    <scope>NUCLEOTIDE SEQUENCE</scope>
    <source>
        <strain evidence="1">HHB10654</strain>
    </source>
</reference>
<evidence type="ECO:0000313" key="1">
    <source>
        <dbReference type="EMBL" id="KAI0058178.1"/>
    </source>
</evidence>
<dbReference type="Proteomes" id="UP000814140">
    <property type="component" value="Unassembled WGS sequence"/>
</dbReference>
<comment type="caution">
    <text evidence="1">The sequence shown here is derived from an EMBL/GenBank/DDBJ whole genome shotgun (WGS) entry which is preliminary data.</text>
</comment>
<dbReference type="EMBL" id="MU277238">
    <property type="protein sequence ID" value="KAI0058178.1"/>
    <property type="molecule type" value="Genomic_DNA"/>
</dbReference>